<dbReference type="Pfam" id="PF09360">
    <property type="entry name" value="zf-CDGSH"/>
    <property type="match status" value="1"/>
</dbReference>
<feature type="domain" description="Iron-binding zinc finger CDGSH type" evidence="5">
    <location>
        <begin position="47"/>
        <end position="78"/>
    </location>
</feature>
<keyword evidence="4" id="KW-0411">Iron-sulfur</keyword>
<dbReference type="InterPro" id="IPR018967">
    <property type="entry name" value="FeS-contain_CDGSH-typ"/>
</dbReference>
<dbReference type="Gene3D" id="3.40.5.90">
    <property type="entry name" value="CDGSH iron-sulfur domain, mitoNEET-type"/>
    <property type="match status" value="2"/>
</dbReference>
<gene>
    <name evidence="6" type="ORF">SDC9_45356</name>
</gene>
<keyword evidence="2" id="KW-0479">Metal-binding</keyword>
<name>A0A644W6N7_9ZZZZ</name>
<evidence type="ECO:0000256" key="2">
    <source>
        <dbReference type="ARBA" id="ARBA00022723"/>
    </source>
</evidence>
<organism evidence="6">
    <name type="scientific">bioreactor metagenome</name>
    <dbReference type="NCBI Taxonomy" id="1076179"/>
    <lineage>
        <taxon>unclassified sequences</taxon>
        <taxon>metagenomes</taxon>
        <taxon>ecological metagenomes</taxon>
    </lineage>
</organism>
<feature type="domain" description="Iron-binding zinc finger CDGSH type" evidence="5">
    <location>
        <begin position="9"/>
        <end position="46"/>
    </location>
</feature>
<dbReference type="GO" id="GO:0005739">
    <property type="term" value="C:mitochondrion"/>
    <property type="evidence" value="ECO:0007669"/>
    <property type="project" value="TreeGrafter"/>
</dbReference>
<comment type="caution">
    <text evidence="6">The sequence shown here is derived from an EMBL/GenBank/DDBJ whole genome shotgun (WGS) entry which is preliminary data.</text>
</comment>
<dbReference type="InterPro" id="IPR042216">
    <property type="entry name" value="MitoNEET_CISD"/>
</dbReference>
<evidence type="ECO:0000313" key="6">
    <source>
        <dbReference type="EMBL" id="MPL99140.1"/>
    </source>
</evidence>
<dbReference type="EMBL" id="VSSQ01000649">
    <property type="protein sequence ID" value="MPL99140.1"/>
    <property type="molecule type" value="Genomic_DNA"/>
</dbReference>
<reference evidence="6" key="1">
    <citation type="submission" date="2019-08" db="EMBL/GenBank/DDBJ databases">
        <authorList>
            <person name="Kucharzyk K."/>
            <person name="Murdoch R.W."/>
            <person name="Higgins S."/>
            <person name="Loffler F."/>
        </authorList>
    </citation>
    <scope>NUCLEOTIDE SEQUENCE</scope>
</reference>
<accession>A0A644W6N7</accession>
<dbReference type="AlphaFoldDB" id="A0A644W6N7"/>
<dbReference type="PANTHER" id="PTHR46491">
    <property type="entry name" value="CDGSH IRON SULFUR DOMAIN PROTEIN HOMOLOG"/>
    <property type="match status" value="1"/>
</dbReference>
<evidence type="ECO:0000256" key="4">
    <source>
        <dbReference type="ARBA" id="ARBA00023014"/>
    </source>
</evidence>
<protein>
    <recommendedName>
        <fullName evidence="5">Iron-binding zinc finger CDGSH type domain-containing protein</fullName>
    </recommendedName>
</protein>
<keyword evidence="3" id="KW-0408">Iron</keyword>
<dbReference type="PANTHER" id="PTHR46491:SF3">
    <property type="entry name" value="CDGSH IRON-SULFUR DOMAIN-CONTAINING PROTEIN 3, MITOCHONDRIAL"/>
    <property type="match status" value="1"/>
</dbReference>
<evidence type="ECO:0000259" key="5">
    <source>
        <dbReference type="SMART" id="SM00704"/>
    </source>
</evidence>
<proteinExistence type="predicted"/>
<dbReference type="GO" id="GO:0046872">
    <property type="term" value="F:metal ion binding"/>
    <property type="evidence" value="ECO:0007669"/>
    <property type="project" value="UniProtKB-KW"/>
</dbReference>
<evidence type="ECO:0000256" key="1">
    <source>
        <dbReference type="ARBA" id="ARBA00022714"/>
    </source>
</evidence>
<keyword evidence="1" id="KW-0001">2Fe-2S</keyword>
<dbReference type="GO" id="GO:0051537">
    <property type="term" value="F:2 iron, 2 sulfur cluster binding"/>
    <property type="evidence" value="ECO:0007669"/>
    <property type="project" value="UniProtKB-KW"/>
</dbReference>
<evidence type="ECO:0000256" key="3">
    <source>
        <dbReference type="ARBA" id="ARBA00023004"/>
    </source>
</evidence>
<sequence length="79" mass="8711">MAEQKVKQKGPYILDLEAGSHLWCACGQSANDPFCDLKTHKTLGFVPKKFELTEKKKVALCGCKQSKNAPFCDGTHAKL</sequence>
<dbReference type="SMART" id="SM00704">
    <property type="entry name" value="ZnF_CDGSH"/>
    <property type="match status" value="2"/>
</dbReference>
<dbReference type="InterPro" id="IPR052950">
    <property type="entry name" value="CISD"/>
</dbReference>